<organism evidence="2 3">
    <name type="scientific">Gymnopus androsaceus JB14</name>
    <dbReference type="NCBI Taxonomy" id="1447944"/>
    <lineage>
        <taxon>Eukaryota</taxon>
        <taxon>Fungi</taxon>
        <taxon>Dikarya</taxon>
        <taxon>Basidiomycota</taxon>
        <taxon>Agaricomycotina</taxon>
        <taxon>Agaricomycetes</taxon>
        <taxon>Agaricomycetidae</taxon>
        <taxon>Agaricales</taxon>
        <taxon>Marasmiineae</taxon>
        <taxon>Omphalotaceae</taxon>
        <taxon>Gymnopus</taxon>
    </lineage>
</organism>
<protein>
    <submittedName>
        <fullName evidence="2">Uncharacterized protein</fullName>
    </submittedName>
</protein>
<feature type="compositionally biased region" description="Acidic residues" evidence="1">
    <location>
        <begin position="14"/>
        <end position="30"/>
    </location>
</feature>
<proteinExistence type="predicted"/>
<evidence type="ECO:0000256" key="1">
    <source>
        <dbReference type="SAM" id="MobiDB-lite"/>
    </source>
</evidence>
<feature type="region of interest" description="Disordered" evidence="1">
    <location>
        <begin position="1"/>
        <end position="60"/>
    </location>
</feature>
<reference evidence="2" key="1">
    <citation type="journal article" date="2019" name="Environ. Microbiol.">
        <title>Fungal ecological strategies reflected in gene transcription - a case study of two litter decomposers.</title>
        <authorList>
            <person name="Barbi F."/>
            <person name="Kohler A."/>
            <person name="Barry K."/>
            <person name="Baskaran P."/>
            <person name="Daum C."/>
            <person name="Fauchery L."/>
            <person name="Ihrmark K."/>
            <person name="Kuo A."/>
            <person name="LaButti K."/>
            <person name="Lipzen A."/>
            <person name="Morin E."/>
            <person name="Grigoriev I.V."/>
            <person name="Henrissat B."/>
            <person name="Lindahl B."/>
            <person name="Martin F."/>
        </authorList>
    </citation>
    <scope>NUCLEOTIDE SEQUENCE</scope>
    <source>
        <strain evidence="2">JB14</strain>
    </source>
</reference>
<evidence type="ECO:0000313" key="3">
    <source>
        <dbReference type="Proteomes" id="UP000799118"/>
    </source>
</evidence>
<dbReference type="EMBL" id="ML769732">
    <property type="protein sequence ID" value="KAE9388669.1"/>
    <property type="molecule type" value="Genomic_DNA"/>
</dbReference>
<dbReference type="Proteomes" id="UP000799118">
    <property type="component" value="Unassembled WGS sequence"/>
</dbReference>
<accession>A0A6A4GSA5</accession>
<evidence type="ECO:0000313" key="2">
    <source>
        <dbReference type="EMBL" id="KAE9388669.1"/>
    </source>
</evidence>
<gene>
    <name evidence="2" type="ORF">BT96DRAFT_947430</name>
</gene>
<dbReference type="AlphaFoldDB" id="A0A6A4GSA5"/>
<name>A0A6A4GSA5_9AGAR</name>
<keyword evidence="3" id="KW-1185">Reference proteome</keyword>
<sequence>MAGGGEDWEHGPDDEGNGEDGSDRDEDEDVAQARFFTGDTDEDAGDLQCQGMSQSGSLASSSSKFWWDSRTGYNTYHVIVSDDIEMTSTRTPQVALEKRRGNGWFMIGDRRLEREVGERNLGIGRRMWM</sequence>